<name>A0A087UC19_STEMI</name>
<evidence type="ECO:0000256" key="1">
    <source>
        <dbReference type="ARBA" id="ARBA00004123"/>
    </source>
</evidence>
<dbReference type="AlphaFoldDB" id="A0A087UC19"/>
<dbReference type="GO" id="GO:0005634">
    <property type="term" value="C:nucleus"/>
    <property type="evidence" value="ECO:0007669"/>
    <property type="project" value="UniProtKB-SubCell"/>
</dbReference>
<dbReference type="PANTHER" id="PTHR13026">
    <property type="entry name" value="NNP-1 PROTEIN NOVEL NUCLEAR PROTEIN 1 NOP52"/>
    <property type="match status" value="1"/>
</dbReference>
<keyword evidence="3" id="KW-0698">rRNA processing</keyword>
<dbReference type="Pfam" id="PF05997">
    <property type="entry name" value="Nop52"/>
    <property type="match status" value="1"/>
</dbReference>
<reference evidence="5 6" key="1">
    <citation type="submission" date="2013-11" db="EMBL/GenBank/DDBJ databases">
        <title>Genome sequencing of Stegodyphus mimosarum.</title>
        <authorList>
            <person name="Bechsgaard J."/>
        </authorList>
    </citation>
    <scope>NUCLEOTIDE SEQUENCE [LARGE SCALE GENOMIC DNA]</scope>
</reference>
<feature type="non-terminal residue" evidence="5">
    <location>
        <position position="198"/>
    </location>
</feature>
<evidence type="ECO:0000256" key="3">
    <source>
        <dbReference type="ARBA" id="ARBA00022552"/>
    </source>
</evidence>
<comment type="subcellular location">
    <subcellularLocation>
        <location evidence="1">Nucleus</location>
    </subcellularLocation>
</comment>
<dbReference type="OrthoDB" id="2019504at2759"/>
<sequence length="198" mass="23668">MAREWGTIDRYRLEKFMMLVRKFLHQCYQLLRSLKWDPEHIRGFCKVMKKTVINPSHEGAPLGLKMHICDIYMEELTIVGHEELTPDLVKMFLIPYCRMLWKCDDYFYLSDVAKNIFLYLINQDADERKFHEFPVLKFDAESVQQLLLKFAKKPSLRKKNMKVIYNIVKQFEDFKNGVCSADKIFEDQSSGPKLRKRD</sequence>
<keyword evidence="4" id="KW-0539">Nucleus</keyword>
<dbReference type="PANTHER" id="PTHR13026:SF0">
    <property type="entry name" value="RIBOSOMAL RNA PROCESSING 1B"/>
    <property type="match status" value="1"/>
</dbReference>
<dbReference type="EMBL" id="KK119162">
    <property type="protein sequence ID" value="KFM74908.1"/>
    <property type="molecule type" value="Genomic_DNA"/>
</dbReference>
<dbReference type="STRING" id="407821.A0A087UC19"/>
<evidence type="ECO:0000313" key="5">
    <source>
        <dbReference type="EMBL" id="KFM74908.1"/>
    </source>
</evidence>
<evidence type="ECO:0000256" key="2">
    <source>
        <dbReference type="ARBA" id="ARBA00006374"/>
    </source>
</evidence>
<dbReference type="Proteomes" id="UP000054359">
    <property type="component" value="Unassembled WGS sequence"/>
</dbReference>
<proteinExistence type="inferred from homology"/>
<comment type="similarity">
    <text evidence="2">Belongs to the RRP1 family.</text>
</comment>
<organism evidence="5 6">
    <name type="scientific">Stegodyphus mimosarum</name>
    <name type="common">African social velvet spider</name>
    <dbReference type="NCBI Taxonomy" id="407821"/>
    <lineage>
        <taxon>Eukaryota</taxon>
        <taxon>Metazoa</taxon>
        <taxon>Ecdysozoa</taxon>
        <taxon>Arthropoda</taxon>
        <taxon>Chelicerata</taxon>
        <taxon>Arachnida</taxon>
        <taxon>Araneae</taxon>
        <taxon>Araneomorphae</taxon>
        <taxon>Entelegynae</taxon>
        <taxon>Eresoidea</taxon>
        <taxon>Eresidae</taxon>
        <taxon>Stegodyphus</taxon>
    </lineage>
</organism>
<keyword evidence="6" id="KW-1185">Reference proteome</keyword>
<protein>
    <submittedName>
        <fullName evidence="5">Ribosomal RNA processing protein 1-like protein</fullName>
    </submittedName>
</protein>
<dbReference type="InterPro" id="IPR010301">
    <property type="entry name" value="RRP1"/>
</dbReference>
<dbReference type="GO" id="GO:0006364">
    <property type="term" value="P:rRNA processing"/>
    <property type="evidence" value="ECO:0007669"/>
    <property type="project" value="UniProtKB-KW"/>
</dbReference>
<evidence type="ECO:0000256" key="4">
    <source>
        <dbReference type="ARBA" id="ARBA00023242"/>
    </source>
</evidence>
<evidence type="ECO:0000313" key="6">
    <source>
        <dbReference type="Proteomes" id="UP000054359"/>
    </source>
</evidence>
<dbReference type="GO" id="GO:0030688">
    <property type="term" value="C:preribosome, small subunit precursor"/>
    <property type="evidence" value="ECO:0007669"/>
    <property type="project" value="InterPro"/>
</dbReference>
<gene>
    <name evidence="5" type="ORF">X975_01734</name>
</gene>
<accession>A0A087UC19</accession>